<organism evidence="1">
    <name type="scientific">Escherichia coli O169:H41</name>
    <dbReference type="NCBI Taxonomy" id="1446701"/>
    <lineage>
        <taxon>Bacteria</taxon>
        <taxon>Pseudomonadati</taxon>
        <taxon>Pseudomonadota</taxon>
        <taxon>Gammaproteobacteria</taxon>
        <taxon>Enterobacterales</taxon>
        <taxon>Enterobacteriaceae</taxon>
        <taxon>Escherichia</taxon>
    </lineage>
</organism>
<accession>A0A0S3PMU1</accession>
<evidence type="ECO:0000313" key="1">
    <source>
        <dbReference type="EMBL" id="BAT57074.1"/>
    </source>
</evidence>
<reference evidence="1" key="1">
    <citation type="journal article" date="2015" name="Virulence">
        <title>Characterization of unstable pEntYN10 from enterotoxigenic Escherichia coli (ETEC) O169:H41.</title>
        <authorList>
            <person name="Ban E."/>
            <person name="Yoshida Y."/>
            <person name="Wakushima M."/>
            <person name="Wajima T."/>
            <person name="Hamabata T."/>
            <person name="Ichikawa N."/>
            <person name="Abe H."/>
            <person name="Horiguchi Y."/>
            <person name="Hara-Kudo Y."/>
            <person name="Kage-Nakadai E."/>
            <person name="Yamamoto T."/>
            <person name="Wada T."/>
            <person name="Nishikawa Y."/>
        </authorList>
    </citation>
    <scope>NUCLEOTIDE SEQUENCE</scope>
    <source>
        <strain evidence="1">O169:H41</strain>
        <plasmid evidence="1">pEntYN10</plasmid>
    </source>
</reference>
<name>A0A0S3PMU1_ECOLX</name>
<sequence>MPGQPIPSELKEKGLIWLLPPYCWSHRQIARKLKISASVVSKWRYELVELGLLPENEKITSVEVEDWTPERRFSVVLETATLSEILPTHGIVC</sequence>
<dbReference type="EMBL" id="AP014654">
    <property type="protein sequence ID" value="BAT57232.1"/>
    <property type="molecule type" value="Genomic_DNA"/>
</dbReference>
<geneLocation type="plasmid" evidence="1">
    <name>pEntYN10</name>
</geneLocation>
<evidence type="ECO:0008006" key="2">
    <source>
        <dbReference type="Google" id="ProtNLM"/>
    </source>
</evidence>
<dbReference type="EMBL" id="AP014654">
    <property type="protein sequence ID" value="BAT57074.1"/>
    <property type="molecule type" value="Genomic_DNA"/>
</dbReference>
<proteinExistence type="predicted"/>
<dbReference type="AlphaFoldDB" id="A0A0S3PMU1"/>
<keyword evidence="1" id="KW-0614">Plasmid</keyword>
<protein>
    <recommendedName>
        <fullName evidence="2">Transposase</fullName>
    </recommendedName>
</protein>